<dbReference type="GO" id="GO:0006777">
    <property type="term" value="P:Mo-molybdopterin cofactor biosynthetic process"/>
    <property type="evidence" value="ECO:0007669"/>
    <property type="project" value="UniProtKB-UniRule"/>
</dbReference>
<keyword evidence="10 12" id="KW-0456">Lyase</keyword>
<keyword evidence="9 12" id="KW-0501">Molybdenum cofactor biosynthesis</keyword>
<organism evidence="14 15">
    <name type="scientific">Glaciimonas soli</name>
    <dbReference type="NCBI Taxonomy" id="2590999"/>
    <lineage>
        <taxon>Bacteria</taxon>
        <taxon>Pseudomonadati</taxon>
        <taxon>Pseudomonadota</taxon>
        <taxon>Betaproteobacteria</taxon>
        <taxon>Burkholderiales</taxon>
        <taxon>Oxalobacteraceae</taxon>
        <taxon>Glaciimonas</taxon>
    </lineage>
</organism>
<dbReference type="SFLD" id="SFLDG01067">
    <property type="entry name" value="SPASM/twitch_domain_containing"/>
    <property type="match status" value="1"/>
</dbReference>
<feature type="binding site" evidence="12">
    <location>
        <position position="311"/>
    </location>
    <ligand>
        <name>[4Fe-4S] cluster</name>
        <dbReference type="ChEBI" id="CHEBI:49883"/>
        <label>2</label>
        <note>4Fe-4S-substrate</note>
    </ligand>
</feature>
<comment type="cofactor">
    <cofactor evidence="12">
        <name>[4Fe-4S] cluster</name>
        <dbReference type="ChEBI" id="CHEBI:49883"/>
    </cofactor>
    <text evidence="12">Binds 2 [4Fe-4S] clusters. Binds 1 [4Fe-4S] cluster coordinated with 3 cysteines and an exchangeable S-adenosyl-L-methionine and 1 [4Fe-4S] cluster coordinated with 3 cysteines and the GTP-derived substrate.</text>
</comment>
<dbReference type="InterPro" id="IPR007197">
    <property type="entry name" value="rSAM"/>
</dbReference>
<dbReference type="RefSeq" id="WP_153235309.1">
    <property type="nucleotide sequence ID" value="NZ_WINI01000007.1"/>
</dbReference>
<evidence type="ECO:0000256" key="10">
    <source>
        <dbReference type="ARBA" id="ARBA00023239"/>
    </source>
</evidence>
<feature type="binding site" evidence="12">
    <location>
        <position position="195"/>
    </location>
    <ligand>
        <name>GTP</name>
        <dbReference type="ChEBI" id="CHEBI:37565"/>
    </ligand>
</feature>
<feature type="binding site" evidence="12">
    <location>
        <position position="229"/>
    </location>
    <ligand>
        <name>S-adenosyl-L-methionine</name>
        <dbReference type="ChEBI" id="CHEBI:59789"/>
    </ligand>
</feature>
<feature type="binding site" evidence="12">
    <location>
        <position position="51"/>
    </location>
    <ligand>
        <name>[4Fe-4S] cluster</name>
        <dbReference type="ChEBI" id="CHEBI:49883"/>
        <label>1</label>
        <note>4Fe-4S-S-AdoMet</note>
    </ligand>
</feature>
<gene>
    <name evidence="12 14" type="primary">moaA</name>
    <name evidence="14" type="ORF">GEV47_13630</name>
</gene>
<comment type="subunit">
    <text evidence="12">Monomer and homodimer.</text>
</comment>
<comment type="function">
    <text evidence="12">Catalyzes the cyclization of GTP to (8S)-3',8-cyclo-7,8-dihydroguanosine 5'-triphosphate.</text>
</comment>
<dbReference type="InterPro" id="IPR058240">
    <property type="entry name" value="rSAM_sf"/>
</dbReference>
<dbReference type="CDD" id="cd21117">
    <property type="entry name" value="Twitch_MoaA"/>
    <property type="match status" value="1"/>
</dbReference>
<keyword evidence="7 12" id="KW-0411">Iron-sulfur</keyword>
<evidence type="ECO:0000256" key="3">
    <source>
        <dbReference type="ARBA" id="ARBA00022691"/>
    </source>
</evidence>
<dbReference type="Proteomes" id="UP000451565">
    <property type="component" value="Unassembled WGS sequence"/>
</dbReference>
<keyword evidence="15" id="KW-1185">Reference proteome</keyword>
<dbReference type="EC" id="4.1.99.22" evidence="1 12"/>
<feature type="binding site" evidence="12">
    <location>
        <begin position="299"/>
        <end position="301"/>
    </location>
    <ligand>
        <name>GTP</name>
        <dbReference type="ChEBI" id="CHEBI:37565"/>
    </ligand>
</feature>
<feature type="binding site" evidence="12">
    <location>
        <position position="55"/>
    </location>
    <ligand>
        <name>[4Fe-4S] cluster</name>
        <dbReference type="ChEBI" id="CHEBI:49883"/>
        <label>1</label>
        <note>4Fe-4S-S-AdoMet</note>
    </ligand>
</feature>
<evidence type="ECO:0000256" key="7">
    <source>
        <dbReference type="ARBA" id="ARBA00023014"/>
    </source>
</evidence>
<feature type="binding site" evidence="12">
    <location>
        <position position="58"/>
    </location>
    <ligand>
        <name>[4Fe-4S] cluster</name>
        <dbReference type="ChEBI" id="CHEBI:49883"/>
        <label>1</label>
        <note>4Fe-4S-S-AdoMet</note>
    </ligand>
</feature>
<dbReference type="EMBL" id="WINI01000007">
    <property type="protein sequence ID" value="MQR01715.1"/>
    <property type="molecule type" value="Genomic_DNA"/>
</dbReference>
<evidence type="ECO:0000313" key="15">
    <source>
        <dbReference type="Proteomes" id="UP000451565"/>
    </source>
</evidence>
<feature type="binding site" evidence="12">
    <location>
        <position position="44"/>
    </location>
    <ligand>
        <name>GTP</name>
        <dbReference type="ChEBI" id="CHEBI:37565"/>
    </ligand>
</feature>
<evidence type="ECO:0000256" key="1">
    <source>
        <dbReference type="ARBA" id="ARBA00012167"/>
    </source>
</evidence>
<feature type="binding site" evidence="12">
    <location>
        <position position="297"/>
    </location>
    <ligand>
        <name>[4Fe-4S] cluster</name>
        <dbReference type="ChEBI" id="CHEBI:49883"/>
        <label>2</label>
        <note>4Fe-4S-substrate</note>
    </ligand>
</feature>
<dbReference type="InterPro" id="IPR050105">
    <property type="entry name" value="MoCo_biosynth_MoaA/MoaC"/>
</dbReference>
<dbReference type="InterPro" id="IPR013785">
    <property type="entry name" value="Aldolase_TIM"/>
</dbReference>
<dbReference type="GO" id="GO:0061799">
    <property type="term" value="F:cyclic pyranopterin monophosphate synthase activity"/>
    <property type="evidence" value="ECO:0007669"/>
    <property type="project" value="TreeGrafter"/>
</dbReference>
<dbReference type="PROSITE" id="PS01305">
    <property type="entry name" value="MOAA_NIFB_PQQE"/>
    <property type="match status" value="1"/>
</dbReference>
<comment type="caution">
    <text evidence="14">The sequence shown here is derived from an EMBL/GenBank/DDBJ whole genome shotgun (WGS) entry which is preliminary data.</text>
</comment>
<dbReference type="InterPro" id="IPR013483">
    <property type="entry name" value="MoaA"/>
</dbReference>
<protein>
    <recommendedName>
        <fullName evidence="1 12">GTP 3',8-cyclase</fullName>
        <ecNumber evidence="1 12">4.1.99.22</ecNumber>
    </recommendedName>
    <alternativeName>
        <fullName evidence="12">Molybdenum cofactor biosynthesis protein A</fullName>
    </alternativeName>
</protein>
<dbReference type="Pfam" id="PF06463">
    <property type="entry name" value="Mob_synth_C"/>
    <property type="match status" value="1"/>
</dbReference>
<dbReference type="GO" id="GO:1904047">
    <property type="term" value="F:S-adenosyl-L-methionine binding"/>
    <property type="evidence" value="ECO:0007669"/>
    <property type="project" value="UniProtKB-UniRule"/>
</dbReference>
<keyword evidence="3 12" id="KW-0949">S-adenosyl-L-methionine</keyword>
<dbReference type="SFLD" id="SFLDG01383">
    <property type="entry name" value="cyclic_pyranopterin_phosphate"/>
    <property type="match status" value="1"/>
</dbReference>
<dbReference type="GO" id="GO:0061798">
    <property type="term" value="F:GTP 3',8'-cyclase activity"/>
    <property type="evidence" value="ECO:0007669"/>
    <property type="project" value="UniProtKB-UniRule"/>
</dbReference>
<dbReference type="CDD" id="cd01335">
    <property type="entry name" value="Radical_SAM"/>
    <property type="match status" value="1"/>
</dbReference>
<evidence type="ECO:0000256" key="12">
    <source>
        <dbReference type="HAMAP-Rule" id="MF_01225"/>
    </source>
</evidence>
<keyword evidence="8 12" id="KW-0342">GTP-binding</keyword>
<dbReference type="OrthoDB" id="9763993at2"/>
<comment type="catalytic activity">
    <reaction evidence="11 12">
        <text>GTP + AH2 + S-adenosyl-L-methionine = (8S)-3',8-cyclo-7,8-dihydroguanosine 5'-triphosphate + 5'-deoxyadenosine + L-methionine + A + H(+)</text>
        <dbReference type="Rhea" id="RHEA:49576"/>
        <dbReference type="ChEBI" id="CHEBI:13193"/>
        <dbReference type="ChEBI" id="CHEBI:15378"/>
        <dbReference type="ChEBI" id="CHEBI:17319"/>
        <dbReference type="ChEBI" id="CHEBI:17499"/>
        <dbReference type="ChEBI" id="CHEBI:37565"/>
        <dbReference type="ChEBI" id="CHEBI:57844"/>
        <dbReference type="ChEBI" id="CHEBI:59789"/>
        <dbReference type="ChEBI" id="CHEBI:131766"/>
        <dbReference type="EC" id="4.1.99.22"/>
    </reaction>
</comment>
<comment type="pathway">
    <text evidence="12">Cofactor biosynthesis; molybdopterin biosynthesis.</text>
</comment>
<comment type="similarity">
    <text evidence="12">Belongs to the radical SAM superfamily. MoaA family.</text>
</comment>
<dbReference type="SUPFAM" id="SSF102114">
    <property type="entry name" value="Radical SAM enzymes"/>
    <property type="match status" value="1"/>
</dbReference>
<feature type="binding site" evidence="12">
    <location>
        <position position="57"/>
    </location>
    <ligand>
        <name>S-adenosyl-L-methionine</name>
        <dbReference type="ChEBI" id="CHEBI:59789"/>
    </ligand>
</feature>
<dbReference type="Gene3D" id="3.20.20.70">
    <property type="entry name" value="Aldolase class I"/>
    <property type="match status" value="1"/>
</dbReference>
<keyword evidence="5 12" id="KW-0547">Nucleotide-binding</keyword>
<feature type="binding site" evidence="12">
    <location>
        <position position="98"/>
    </location>
    <ligand>
        <name>GTP</name>
        <dbReference type="ChEBI" id="CHEBI:37565"/>
    </ligand>
</feature>
<evidence type="ECO:0000259" key="13">
    <source>
        <dbReference type="PROSITE" id="PS51918"/>
    </source>
</evidence>
<dbReference type="InterPro" id="IPR006638">
    <property type="entry name" value="Elp3/MiaA/NifB-like_rSAM"/>
</dbReference>
<dbReference type="Pfam" id="PF04055">
    <property type="entry name" value="Radical_SAM"/>
    <property type="match status" value="1"/>
</dbReference>
<reference evidence="14 15" key="1">
    <citation type="submission" date="2019-10" db="EMBL/GenBank/DDBJ databases">
        <title>Glaciimonas soli sp. nov., a psychrophilic bacterium isolated from the forest soil of a high elevation mountain in Taiwan.</title>
        <authorList>
            <person name="Wang L.-T."/>
            <person name="Shieh W.Y."/>
        </authorList>
    </citation>
    <scope>NUCLEOTIDE SEQUENCE [LARGE SCALE GENOMIC DNA]</scope>
    <source>
        <strain evidence="14 15">GS1</strain>
    </source>
</reference>
<dbReference type="GO" id="GO:0005525">
    <property type="term" value="F:GTP binding"/>
    <property type="evidence" value="ECO:0007669"/>
    <property type="project" value="UniProtKB-UniRule"/>
</dbReference>
<dbReference type="PANTHER" id="PTHR22960">
    <property type="entry name" value="MOLYBDOPTERIN COFACTOR SYNTHESIS PROTEIN A"/>
    <property type="match status" value="1"/>
</dbReference>
<dbReference type="PROSITE" id="PS51918">
    <property type="entry name" value="RADICAL_SAM"/>
    <property type="match status" value="1"/>
</dbReference>
<dbReference type="HAMAP" id="MF_01225_B">
    <property type="entry name" value="MoaA_B"/>
    <property type="match status" value="1"/>
</dbReference>
<proteinExistence type="inferred from homology"/>
<dbReference type="SFLD" id="SFLDS00029">
    <property type="entry name" value="Radical_SAM"/>
    <property type="match status" value="1"/>
</dbReference>
<feature type="binding site" evidence="12">
    <location>
        <position position="294"/>
    </location>
    <ligand>
        <name>[4Fe-4S] cluster</name>
        <dbReference type="ChEBI" id="CHEBI:49883"/>
        <label>2</label>
        <note>4Fe-4S-substrate</note>
    </ligand>
</feature>
<feature type="binding site" evidence="12">
    <location>
        <position position="102"/>
    </location>
    <ligand>
        <name>S-adenosyl-L-methionine</name>
        <dbReference type="ChEBI" id="CHEBI:59789"/>
    </ligand>
</feature>
<evidence type="ECO:0000256" key="4">
    <source>
        <dbReference type="ARBA" id="ARBA00022723"/>
    </source>
</evidence>
<dbReference type="UniPathway" id="UPA00344"/>
<dbReference type="SMART" id="SM00729">
    <property type="entry name" value="Elp3"/>
    <property type="match status" value="1"/>
</dbReference>
<dbReference type="NCBIfam" id="TIGR02666">
    <property type="entry name" value="moaA"/>
    <property type="match status" value="1"/>
</dbReference>
<dbReference type="InterPro" id="IPR010505">
    <property type="entry name" value="MoaA_twitch"/>
</dbReference>
<dbReference type="GO" id="GO:0051539">
    <property type="term" value="F:4 iron, 4 sulfur cluster binding"/>
    <property type="evidence" value="ECO:0007669"/>
    <property type="project" value="UniProtKB-UniRule"/>
</dbReference>
<evidence type="ECO:0000256" key="8">
    <source>
        <dbReference type="ARBA" id="ARBA00023134"/>
    </source>
</evidence>
<dbReference type="InterPro" id="IPR000385">
    <property type="entry name" value="MoaA_NifB_PqqE_Fe-S-bd_CS"/>
</dbReference>
<dbReference type="SFLD" id="SFLDG01386">
    <property type="entry name" value="main_SPASM_domain-containing"/>
    <property type="match status" value="1"/>
</dbReference>
<keyword evidence="2 12" id="KW-0004">4Fe-4S</keyword>
<keyword evidence="4 12" id="KW-0479">Metal-binding</keyword>
<dbReference type="PANTHER" id="PTHR22960:SF0">
    <property type="entry name" value="MOLYBDENUM COFACTOR BIOSYNTHESIS PROTEIN 1"/>
    <property type="match status" value="1"/>
</dbReference>
<evidence type="ECO:0000313" key="14">
    <source>
        <dbReference type="EMBL" id="MQR01715.1"/>
    </source>
</evidence>
<evidence type="ECO:0000256" key="11">
    <source>
        <dbReference type="ARBA" id="ARBA00048697"/>
    </source>
</evidence>
<keyword evidence="6 12" id="KW-0408">Iron</keyword>
<sequence length="382" mass="42264">MTKKVIPLTDHRHLAPSPLKRAGVLETPTGLLSDTLGRPLHDLRISVTDRCNFRCVYCMPREVFDKDYVFLPHSALLTFEEITRLAKVFIAHGVHKIRLTGGEPLLRKNIEKLIAMLSALKTPDGQEIDLTLTTNGALLAKKAQALKDAGLKRVTVSLDAIDETIFKQMNDADFPVSDVLHGLDVAHAVGLAPIKVNMVVKRGVNDQEILPMARYFKDSPYILRFIEYMDVGASNGWKMDEVVPSAEVIARIQSAFAMEAISANYAGETAQRWRYTDEGGGEIGVISSVTQAFCGDCSRARLSTEGKLYTCLFATEGHDLRGLLRNELSSESSTSEASDAELATVIAQLWRTREDRYSQLRSQNTEGLTSTRKKVEMSYIGG</sequence>
<dbReference type="InterPro" id="IPR040064">
    <property type="entry name" value="MoaA-like"/>
</dbReference>
<accession>A0A843YQB5</accession>
<dbReference type="AlphaFoldDB" id="A0A843YQB5"/>
<feature type="binding site" evidence="12">
    <location>
        <position position="157"/>
    </location>
    <ligand>
        <name>S-adenosyl-L-methionine</name>
        <dbReference type="ChEBI" id="CHEBI:59789"/>
    </ligand>
</feature>
<evidence type="ECO:0000256" key="2">
    <source>
        <dbReference type="ARBA" id="ARBA00022485"/>
    </source>
</evidence>
<dbReference type="GO" id="GO:0046872">
    <property type="term" value="F:metal ion binding"/>
    <property type="evidence" value="ECO:0007669"/>
    <property type="project" value="UniProtKB-KW"/>
</dbReference>
<evidence type="ECO:0000256" key="6">
    <source>
        <dbReference type="ARBA" id="ARBA00023004"/>
    </source>
</evidence>
<evidence type="ECO:0000256" key="9">
    <source>
        <dbReference type="ARBA" id="ARBA00023150"/>
    </source>
</evidence>
<feature type="binding site" evidence="12">
    <location>
        <position position="133"/>
    </location>
    <ligand>
        <name>GTP</name>
        <dbReference type="ChEBI" id="CHEBI:37565"/>
    </ligand>
</feature>
<evidence type="ECO:0000256" key="5">
    <source>
        <dbReference type="ARBA" id="ARBA00022741"/>
    </source>
</evidence>
<name>A0A843YQB5_9BURK</name>
<feature type="domain" description="Radical SAM core" evidence="13">
    <location>
        <begin position="35"/>
        <end position="259"/>
    </location>
</feature>